<dbReference type="OrthoDB" id="2499658at2759"/>
<organism evidence="1 2">
    <name type="scientific">Aphis craccivora</name>
    <name type="common">Cowpea aphid</name>
    <dbReference type="NCBI Taxonomy" id="307492"/>
    <lineage>
        <taxon>Eukaryota</taxon>
        <taxon>Metazoa</taxon>
        <taxon>Ecdysozoa</taxon>
        <taxon>Arthropoda</taxon>
        <taxon>Hexapoda</taxon>
        <taxon>Insecta</taxon>
        <taxon>Pterygota</taxon>
        <taxon>Neoptera</taxon>
        <taxon>Paraneoptera</taxon>
        <taxon>Hemiptera</taxon>
        <taxon>Sternorrhyncha</taxon>
        <taxon>Aphidomorpha</taxon>
        <taxon>Aphidoidea</taxon>
        <taxon>Aphididae</taxon>
        <taxon>Aphidini</taxon>
        <taxon>Aphis</taxon>
        <taxon>Aphis</taxon>
    </lineage>
</organism>
<comment type="caution">
    <text evidence="1">The sequence shown here is derived from an EMBL/GenBank/DDBJ whole genome shotgun (WGS) entry which is preliminary data.</text>
</comment>
<evidence type="ECO:0000313" key="1">
    <source>
        <dbReference type="EMBL" id="KAF0721158.1"/>
    </source>
</evidence>
<dbReference type="Proteomes" id="UP000478052">
    <property type="component" value="Unassembled WGS sequence"/>
</dbReference>
<accession>A0A6G0W3I6</accession>
<dbReference type="EMBL" id="VUJU01009280">
    <property type="protein sequence ID" value="KAF0721158.1"/>
    <property type="molecule type" value="Genomic_DNA"/>
</dbReference>
<gene>
    <name evidence="1" type="ORF">FWK35_00033066</name>
</gene>
<protein>
    <submittedName>
        <fullName evidence="1">KRAB-A domain-containing protein 2-like</fullName>
    </submittedName>
</protein>
<evidence type="ECO:0000313" key="2">
    <source>
        <dbReference type="Proteomes" id="UP000478052"/>
    </source>
</evidence>
<proteinExistence type="predicted"/>
<dbReference type="AlphaFoldDB" id="A0A6G0W3I6"/>
<name>A0A6G0W3I6_APHCR</name>
<reference evidence="1 2" key="1">
    <citation type="submission" date="2019-08" db="EMBL/GenBank/DDBJ databases">
        <title>Whole genome of Aphis craccivora.</title>
        <authorList>
            <person name="Voronova N.V."/>
            <person name="Shulinski R.S."/>
            <person name="Bandarenka Y.V."/>
            <person name="Zhorov D.G."/>
            <person name="Warner D."/>
        </authorList>
    </citation>
    <scope>NUCLEOTIDE SEQUENCE [LARGE SCALE GENOMIC DNA]</scope>
    <source>
        <strain evidence="1">180601</strain>
        <tissue evidence="1">Whole Body</tissue>
    </source>
</reference>
<keyword evidence="2" id="KW-1185">Reference proteome</keyword>
<sequence>MYYKLSPYEAMFGTDMKVGLTTHFPSESVDKINTEDDLEIFLNNINVEEDANAKNNIQVVNENYCSEASKDEGLCDLISIRQKSIDNNRKNSEICLINQAKKMKFRSIHKFPPANVGDSVRVTTRCRQRTSRPKKCFICSCGY</sequence>